<sequence length="185" mass="20687">MKTIALPTATISSPIAVHPHRSIRQRKVSFVGETLPTMPPPPPYKSRSSSSASTSSTSDIPDLQSLALDLLDTLYNTHDLSRASTMIHPNVTLTHNDSPITLGSAGSKEAYLEHWRNRVQKFGPGLKAHFREAVVDESQRKVWCVGEVTVGKRRKESVDMLSFDEQGRLVGEEDWVRVIRTRRED</sequence>
<accession>A0A0N0NLI4</accession>
<dbReference type="AlphaFoldDB" id="A0A0N0NLI4"/>
<evidence type="ECO:0000313" key="3">
    <source>
        <dbReference type="Proteomes" id="UP000038010"/>
    </source>
</evidence>
<name>A0A0N0NLI4_9EURO</name>
<reference evidence="2 3" key="1">
    <citation type="submission" date="2015-06" db="EMBL/GenBank/DDBJ databases">
        <title>Draft genome of the ant-associated black yeast Phialophora attae CBS 131958.</title>
        <authorList>
            <person name="Moreno L.F."/>
            <person name="Stielow B.J."/>
            <person name="de Hoog S."/>
            <person name="Vicente V.A."/>
            <person name="Weiss V.A."/>
            <person name="de Vries M."/>
            <person name="Cruz L.M."/>
            <person name="Souza E.M."/>
        </authorList>
    </citation>
    <scope>NUCLEOTIDE SEQUENCE [LARGE SCALE GENOMIC DNA]</scope>
    <source>
        <strain evidence="2 3">CBS 131958</strain>
    </source>
</reference>
<dbReference type="RefSeq" id="XP_017999304.1">
    <property type="nucleotide sequence ID" value="XM_018145150.1"/>
</dbReference>
<dbReference type="GeneID" id="28737030"/>
<gene>
    <name evidence="2" type="ORF">AB675_4974</name>
</gene>
<dbReference type="Gene3D" id="3.10.450.50">
    <property type="match status" value="1"/>
</dbReference>
<dbReference type="InterPro" id="IPR032710">
    <property type="entry name" value="NTF2-like_dom_sf"/>
</dbReference>
<dbReference type="SUPFAM" id="SSF54427">
    <property type="entry name" value="NTF2-like"/>
    <property type="match status" value="1"/>
</dbReference>
<dbReference type="OrthoDB" id="4112712at2759"/>
<evidence type="ECO:0000256" key="1">
    <source>
        <dbReference type="SAM" id="MobiDB-lite"/>
    </source>
</evidence>
<dbReference type="EMBL" id="LFJN01000015">
    <property type="protein sequence ID" value="KPI39341.1"/>
    <property type="molecule type" value="Genomic_DNA"/>
</dbReference>
<evidence type="ECO:0008006" key="4">
    <source>
        <dbReference type="Google" id="ProtNLM"/>
    </source>
</evidence>
<dbReference type="Proteomes" id="UP000038010">
    <property type="component" value="Unassembled WGS sequence"/>
</dbReference>
<protein>
    <recommendedName>
        <fullName evidence="4">SnoaL-like domain-containing protein</fullName>
    </recommendedName>
</protein>
<evidence type="ECO:0000313" key="2">
    <source>
        <dbReference type="EMBL" id="KPI39341.1"/>
    </source>
</evidence>
<organism evidence="2 3">
    <name type="scientific">Cyphellophora attinorum</name>
    <dbReference type="NCBI Taxonomy" id="1664694"/>
    <lineage>
        <taxon>Eukaryota</taxon>
        <taxon>Fungi</taxon>
        <taxon>Dikarya</taxon>
        <taxon>Ascomycota</taxon>
        <taxon>Pezizomycotina</taxon>
        <taxon>Eurotiomycetes</taxon>
        <taxon>Chaetothyriomycetidae</taxon>
        <taxon>Chaetothyriales</taxon>
        <taxon>Cyphellophoraceae</taxon>
        <taxon>Cyphellophora</taxon>
    </lineage>
</organism>
<proteinExistence type="predicted"/>
<comment type="caution">
    <text evidence="2">The sequence shown here is derived from an EMBL/GenBank/DDBJ whole genome shotgun (WGS) entry which is preliminary data.</text>
</comment>
<feature type="region of interest" description="Disordered" evidence="1">
    <location>
        <begin position="30"/>
        <end position="59"/>
    </location>
</feature>
<keyword evidence="3" id="KW-1185">Reference proteome</keyword>
<dbReference type="VEuPathDB" id="FungiDB:AB675_4974"/>
<feature type="compositionally biased region" description="Low complexity" evidence="1">
    <location>
        <begin position="45"/>
        <end position="59"/>
    </location>
</feature>